<evidence type="ECO:0000256" key="2">
    <source>
        <dbReference type="ARBA" id="ARBA00022840"/>
    </source>
</evidence>
<evidence type="ECO:0000313" key="5">
    <source>
        <dbReference type="Proteomes" id="UP000264062"/>
    </source>
</evidence>
<proteinExistence type="predicted"/>
<comment type="caution">
    <text evidence="4">The sequence shown here is derived from an EMBL/GenBank/DDBJ whole genome shotgun (WGS) entry which is preliminary data.</text>
</comment>
<dbReference type="CDD" id="cd03230">
    <property type="entry name" value="ABC_DR_subfamily_A"/>
    <property type="match status" value="1"/>
</dbReference>
<feature type="domain" description="ABC transporter" evidence="3">
    <location>
        <begin position="6"/>
        <end position="235"/>
    </location>
</feature>
<name>A0A350HBH0_UNCW3</name>
<dbReference type="InterPro" id="IPR003439">
    <property type="entry name" value="ABC_transporter-like_ATP-bd"/>
</dbReference>
<dbReference type="GO" id="GO:0005524">
    <property type="term" value="F:ATP binding"/>
    <property type="evidence" value="ECO:0007669"/>
    <property type="project" value="UniProtKB-KW"/>
</dbReference>
<gene>
    <name evidence="4" type="ORF">DCW38_06870</name>
</gene>
<evidence type="ECO:0000256" key="1">
    <source>
        <dbReference type="ARBA" id="ARBA00022741"/>
    </source>
</evidence>
<keyword evidence="2 4" id="KW-0067">ATP-binding</keyword>
<dbReference type="Gene3D" id="3.40.50.300">
    <property type="entry name" value="P-loop containing nucleotide triphosphate hydrolases"/>
    <property type="match status" value="1"/>
</dbReference>
<dbReference type="SUPFAM" id="SSF52540">
    <property type="entry name" value="P-loop containing nucleoside triphosphate hydrolases"/>
    <property type="match status" value="1"/>
</dbReference>
<dbReference type="Pfam" id="PF00005">
    <property type="entry name" value="ABC_tran"/>
    <property type="match status" value="1"/>
</dbReference>
<keyword evidence="1" id="KW-0547">Nucleotide-binding</keyword>
<dbReference type="InterPro" id="IPR017871">
    <property type="entry name" value="ABC_transporter-like_CS"/>
</dbReference>
<evidence type="ECO:0000259" key="3">
    <source>
        <dbReference type="PROSITE" id="PS50893"/>
    </source>
</evidence>
<accession>A0A350HBH0</accession>
<dbReference type="EMBL" id="DMZY01000200">
    <property type="protein sequence ID" value="HAV92886.1"/>
    <property type="molecule type" value="Genomic_DNA"/>
</dbReference>
<dbReference type="Proteomes" id="UP000264062">
    <property type="component" value="Unassembled WGS sequence"/>
</dbReference>
<sequence>MNENNVVISNLIKKYGNFTAVNDISFSFEKGEVFGLIGPNGSGKTTTLRILSTLLQKTSGEIEIFGFYLPKDGGEVRELISYIPEDAGVYRNLTGREYLKFITGFYNKRGDAGNMTEQGIEISNLKERINDKVDTYSKGMIRRLLIARAIVTNPQLLILDEPTSGLDVVNAKQVRELIKSVSAKGVAVLLSSHNMLEVEFLCRRISLISKGTIVESGTPEELKKKHNAQNIEDVFMEVVK</sequence>
<dbReference type="AlphaFoldDB" id="A0A350HBH0"/>
<dbReference type="PANTHER" id="PTHR43613">
    <property type="entry name" value="ABC TRANSPORTER, ATP-BINDING PROTEIN"/>
    <property type="match status" value="1"/>
</dbReference>
<dbReference type="PROSITE" id="PS00211">
    <property type="entry name" value="ABC_TRANSPORTER_1"/>
    <property type="match status" value="1"/>
</dbReference>
<dbReference type="InterPro" id="IPR027417">
    <property type="entry name" value="P-loop_NTPase"/>
</dbReference>
<reference evidence="4 5" key="1">
    <citation type="journal article" date="2018" name="Nat. Biotechnol.">
        <title>A standardized bacterial taxonomy based on genome phylogeny substantially revises the tree of life.</title>
        <authorList>
            <person name="Parks D.H."/>
            <person name="Chuvochina M."/>
            <person name="Waite D.W."/>
            <person name="Rinke C."/>
            <person name="Skarshewski A."/>
            <person name="Chaumeil P.A."/>
            <person name="Hugenholtz P."/>
        </authorList>
    </citation>
    <scope>NUCLEOTIDE SEQUENCE [LARGE SCALE GENOMIC DNA]</scope>
    <source>
        <strain evidence="4">UBA9956</strain>
    </source>
</reference>
<evidence type="ECO:0000313" key="4">
    <source>
        <dbReference type="EMBL" id="HAV92886.1"/>
    </source>
</evidence>
<dbReference type="SMART" id="SM00382">
    <property type="entry name" value="AAA"/>
    <property type="match status" value="1"/>
</dbReference>
<dbReference type="PANTHER" id="PTHR43613:SF1">
    <property type="entry name" value="ABC TRANSPORTER, ATP-BINDING PROTEIN"/>
    <property type="match status" value="1"/>
</dbReference>
<protein>
    <submittedName>
        <fullName evidence="4">Multidrug ABC transporter ATP-binding protein</fullName>
    </submittedName>
</protein>
<dbReference type="GO" id="GO:0016887">
    <property type="term" value="F:ATP hydrolysis activity"/>
    <property type="evidence" value="ECO:0007669"/>
    <property type="project" value="InterPro"/>
</dbReference>
<organism evidence="4 5">
    <name type="scientific">candidate division WOR-3 bacterium</name>
    <dbReference type="NCBI Taxonomy" id="2052148"/>
    <lineage>
        <taxon>Bacteria</taxon>
        <taxon>Bacteria division WOR-3</taxon>
    </lineage>
</organism>
<dbReference type="PROSITE" id="PS50893">
    <property type="entry name" value="ABC_TRANSPORTER_2"/>
    <property type="match status" value="1"/>
</dbReference>
<dbReference type="InterPro" id="IPR003593">
    <property type="entry name" value="AAA+_ATPase"/>
</dbReference>